<keyword evidence="2" id="KW-1185">Reference proteome</keyword>
<dbReference type="RefSeq" id="WP_184680420.1">
    <property type="nucleotide sequence ID" value="NZ_JACHLL010000001.1"/>
</dbReference>
<sequence>MNITQFADLLVAARAQEEPQRLLLVFAAAELPKDATPEEAQRFANGEGGALKPVLCVDKLPQELADFPALLAEAERTGIAWDLLFAAGLSGRGGQVPSSDEAEQPLKMMVGAIESGSIGQFLAFDREGEVVAFY</sequence>
<protein>
    <submittedName>
        <fullName evidence="1">Uncharacterized protein</fullName>
    </submittedName>
</protein>
<reference evidence="1 2" key="1">
    <citation type="submission" date="2020-08" db="EMBL/GenBank/DDBJ databases">
        <title>Functional genomics of gut bacteria from endangered species of beetles.</title>
        <authorList>
            <person name="Carlos-Shanley C."/>
        </authorList>
    </citation>
    <scope>NUCLEOTIDE SEQUENCE [LARGE SCALE GENOMIC DNA]</scope>
    <source>
        <strain evidence="1 2">S00202</strain>
    </source>
</reference>
<organism evidence="1 2">
    <name type="scientific">Pseudomonas fluvialis</name>
    <dbReference type="NCBI Taxonomy" id="1793966"/>
    <lineage>
        <taxon>Bacteria</taxon>
        <taxon>Pseudomonadati</taxon>
        <taxon>Pseudomonadota</taxon>
        <taxon>Gammaproteobacteria</taxon>
        <taxon>Pseudomonadales</taxon>
        <taxon>Pseudomonadaceae</taxon>
        <taxon>Pseudomonas</taxon>
    </lineage>
</organism>
<comment type="caution">
    <text evidence="1">The sequence shown here is derived from an EMBL/GenBank/DDBJ whole genome shotgun (WGS) entry which is preliminary data.</text>
</comment>
<evidence type="ECO:0000313" key="1">
    <source>
        <dbReference type="EMBL" id="MBB6340404.1"/>
    </source>
</evidence>
<name>A0A7X0BPF2_9PSED</name>
<accession>A0A7X0BPF2</accession>
<dbReference type="Proteomes" id="UP000557193">
    <property type="component" value="Unassembled WGS sequence"/>
</dbReference>
<proteinExistence type="predicted"/>
<dbReference type="EMBL" id="JACHLL010000001">
    <property type="protein sequence ID" value="MBB6340404.1"/>
    <property type="molecule type" value="Genomic_DNA"/>
</dbReference>
<evidence type="ECO:0000313" key="2">
    <source>
        <dbReference type="Proteomes" id="UP000557193"/>
    </source>
</evidence>
<dbReference type="AlphaFoldDB" id="A0A7X0BPF2"/>
<gene>
    <name evidence="1" type="ORF">HNP49_000554</name>
</gene>